<organism evidence="1 2">
    <name type="scientific">Ferrimonas gelatinilytica</name>
    <dbReference type="NCBI Taxonomy" id="1255257"/>
    <lineage>
        <taxon>Bacteria</taxon>
        <taxon>Pseudomonadati</taxon>
        <taxon>Pseudomonadota</taxon>
        <taxon>Gammaproteobacteria</taxon>
        <taxon>Alteromonadales</taxon>
        <taxon>Ferrimonadaceae</taxon>
        <taxon>Ferrimonas</taxon>
    </lineage>
</organism>
<proteinExistence type="predicted"/>
<reference evidence="2" key="1">
    <citation type="journal article" date="2019" name="Int. J. Syst. Evol. Microbiol.">
        <title>The Global Catalogue of Microorganisms (GCM) 10K type strain sequencing project: providing services to taxonomists for standard genome sequencing and annotation.</title>
        <authorList>
            <consortium name="The Broad Institute Genomics Platform"/>
            <consortium name="The Broad Institute Genome Sequencing Center for Infectious Disease"/>
            <person name="Wu L."/>
            <person name="Ma J."/>
        </authorList>
    </citation>
    <scope>NUCLEOTIDE SEQUENCE [LARGE SCALE GENOMIC DNA]</scope>
    <source>
        <strain evidence="2">JCM 18720</strain>
    </source>
</reference>
<protein>
    <submittedName>
        <fullName evidence="1">Uncharacterized protein</fullName>
    </submittedName>
</protein>
<comment type="caution">
    <text evidence="1">The sequence shown here is derived from an EMBL/GenBank/DDBJ whole genome shotgun (WGS) entry which is preliminary data.</text>
</comment>
<name>A0ABP9S1W8_9GAMM</name>
<evidence type="ECO:0000313" key="2">
    <source>
        <dbReference type="Proteomes" id="UP001501600"/>
    </source>
</evidence>
<sequence>MMANHAGTIHECQHDMSDGYDCQMTHSCLALLQAPVMAVEAQFVGALGTLTIGHQRLRPEALYRPPKQ</sequence>
<dbReference type="EMBL" id="BAABLF010000007">
    <property type="protein sequence ID" value="GAA5189891.1"/>
    <property type="molecule type" value="Genomic_DNA"/>
</dbReference>
<keyword evidence="2" id="KW-1185">Reference proteome</keyword>
<accession>A0ABP9S1W8</accession>
<evidence type="ECO:0000313" key="1">
    <source>
        <dbReference type="EMBL" id="GAA5189891.1"/>
    </source>
</evidence>
<dbReference type="Proteomes" id="UP001501600">
    <property type="component" value="Unassembled WGS sequence"/>
</dbReference>
<gene>
    <name evidence="1" type="ORF">GCM10025772_13310</name>
</gene>